<sequence>MVFCKGDFIVACRNNNEPKIIKKRDAKNAKYLSLETDVSEGKLERGL</sequence>
<dbReference type="AlphaFoldDB" id="A0A0R3QDB3"/>
<name>A0A0R3QDB3_9BILA</name>
<accession>A0A0R3QDB3</accession>
<dbReference type="WBParaSite" id="BTMF_0000434901-mRNA-1">
    <property type="protein sequence ID" value="BTMF_0000434901-mRNA-1"/>
    <property type="gene ID" value="BTMF_0000434901"/>
</dbReference>
<evidence type="ECO:0000313" key="1">
    <source>
        <dbReference type="WBParaSite" id="BTMF_0000434901-mRNA-1"/>
    </source>
</evidence>
<proteinExistence type="predicted"/>
<reference evidence="1" key="1">
    <citation type="submission" date="2017-02" db="UniProtKB">
        <authorList>
            <consortium name="WormBaseParasite"/>
        </authorList>
    </citation>
    <scope>IDENTIFICATION</scope>
</reference>
<protein>
    <submittedName>
        <fullName evidence="1">Transposase</fullName>
    </submittedName>
</protein>
<organism evidence="1">
    <name type="scientific">Brugia timori</name>
    <dbReference type="NCBI Taxonomy" id="42155"/>
    <lineage>
        <taxon>Eukaryota</taxon>
        <taxon>Metazoa</taxon>
        <taxon>Ecdysozoa</taxon>
        <taxon>Nematoda</taxon>
        <taxon>Chromadorea</taxon>
        <taxon>Rhabditida</taxon>
        <taxon>Spirurina</taxon>
        <taxon>Spiruromorpha</taxon>
        <taxon>Filarioidea</taxon>
        <taxon>Onchocercidae</taxon>
        <taxon>Brugia</taxon>
    </lineage>
</organism>